<evidence type="ECO:0000256" key="1">
    <source>
        <dbReference type="ARBA" id="ARBA00004123"/>
    </source>
</evidence>
<feature type="domain" description="C2H2-type" evidence="7">
    <location>
        <begin position="4"/>
        <end position="31"/>
    </location>
</feature>
<accession>A0A8C8UL01</accession>
<dbReference type="Ensembl" id="ENSPEMT00000038751.1">
    <property type="protein sequence ID" value="ENSPEMP00000034542.1"/>
    <property type="gene ID" value="ENSPEMG00000025409.1"/>
</dbReference>
<dbReference type="GO" id="GO:0005634">
    <property type="term" value="C:nucleus"/>
    <property type="evidence" value="ECO:0007669"/>
    <property type="project" value="UniProtKB-SubCell"/>
</dbReference>
<comment type="subcellular location">
    <subcellularLocation>
        <location evidence="1">Nucleus</location>
    </subcellularLocation>
</comment>
<reference evidence="8" key="2">
    <citation type="submission" date="2025-08" db="UniProtKB">
        <authorList>
            <consortium name="Ensembl"/>
        </authorList>
    </citation>
    <scope>IDENTIFICATION</scope>
</reference>
<keyword evidence="4 6" id="KW-0863">Zinc-finger</keyword>
<dbReference type="GO" id="GO:0008270">
    <property type="term" value="F:zinc ion binding"/>
    <property type="evidence" value="ECO:0007669"/>
    <property type="project" value="UniProtKB-KW"/>
</dbReference>
<evidence type="ECO:0000256" key="5">
    <source>
        <dbReference type="ARBA" id="ARBA00022833"/>
    </source>
</evidence>
<evidence type="ECO:0000313" key="8">
    <source>
        <dbReference type="Ensembl" id="ENSPEMP00000034542.1"/>
    </source>
</evidence>
<reference evidence="8" key="3">
    <citation type="submission" date="2025-09" db="UniProtKB">
        <authorList>
            <consortium name="Ensembl"/>
        </authorList>
    </citation>
    <scope>IDENTIFICATION</scope>
</reference>
<keyword evidence="3" id="KW-0677">Repeat</keyword>
<organism evidence="8 9">
    <name type="scientific">Peromyscus maniculatus bairdii</name>
    <name type="common">Prairie deer mouse</name>
    <dbReference type="NCBI Taxonomy" id="230844"/>
    <lineage>
        <taxon>Eukaryota</taxon>
        <taxon>Metazoa</taxon>
        <taxon>Chordata</taxon>
        <taxon>Craniata</taxon>
        <taxon>Vertebrata</taxon>
        <taxon>Euteleostomi</taxon>
        <taxon>Mammalia</taxon>
        <taxon>Eutheria</taxon>
        <taxon>Euarchontoglires</taxon>
        <taxon>Glires</taxon>
        <taxon>Rodentia</taxon>
        <taxon>Myomorpha</taxon>
        <taxon>Muroidea</taxon>
        <taxon>Cricetidae</taxon>
        <taxon>Neotominae</taxon>
        <taxon>Peromyscus</taxon>
    </lineage>
</organism>
<evidence type="ECO:0000259" key="7">
    <source>
        <dbReference type="PROSITE" id="PS50157"/>
    </source>
</evidence>
<reference evidence="8 9" key="1">
    <citation type="submission" date="2018-10" db="EMBL/GenBank/DDBJ databases">
        <title>Improved assembly of the deer mouse Peromyscus maniculatus genome.</title>
        <authorList>
            <person name="Lassance J.-M."/>
            <person name="Hoekstra H.E."/>
        </authorList>
    </citation>
    <scope>NUCLEOTIDE SEQUENCE [LARGE SCALE GENOMIC DNA]</scope>
</reference>
<evidence type="ECO:0000256" key="2">
    <source>
        <dbReference type="ARBA" id="ARBA00022723"/>
    </source>
</evidence>
<protein>
    <recommendedName>
        <fullName evidence="7">C2H2-type domain-containing protein</fullName>
    </recommendedName>
</protein>
<dbReference type="PROSITE" id="PS50157">
    <property type="entry name" value="ZINC_FINGER_C2H2_2"/>
    <property type="match status" value="1"/>
</dbReference>
<dbReference type="SUPFAM" id="SSF57667">
    <property type="entry name" value="beta-beta-alpha zinc fingers"/>
    <property type="match status" value="1"/>
</dbReference>
<dbReference type="AlphaFoldDB" id="A0A8C8UL01"/>
<sequence>EKPYECNQCGKAFACASSLQIHKKTHSGERPLNCNQCGKAF</sequence>
<dbReference type="PANTHER" id="PTHR23234">
    <property type="entry name" value="ZNF44 PROTEIN"/>
    <property type="match status" value="1"/>
</dbReference>
<dbReference type="InterPro" id="IPR036236">
    <property type="entry name" value="Znf_C2H2_sf"/>
</dbReference>
<dbReference type="FunFam" id="3.30.160.60:FF:000184">
    <property type="entry name" value="Zinc finger protein 333"/>
    <property type="match status" value="1"/>
</dbReference>
<evidence type="ECO:0000313" key="9">
    <source>
        <dbReference type="Proteomes" id="UP000694547"/>
    </source>
</evidence>
<proteinExistence type="predicted"/>
<dbReference type="InterPro" id="IPR013087">
    <property type="entry name" value="Znf_C2H2_type"/>
</dbReference>
<dbReference type="PROSITE" id="PS00028">
    <property type="entry name" value="ZINC_FINGER_C2H2_1"/>
    <property type="match status" value="1"/>
</dbReference>
<dbReference type="GeneTree" id="ENSGT01110000268606"/>
<name>A0A8C8UL01_PERMB</name>
<dbReference type="Proteomes" id="UP000694547">
    <property type="component" value="Chromosome 6"/>
</dbReference>
<dbReference type="Pfam" id="PF13894">
    <property type="entry name" value="zf-C2H2_4"/>
    <property type="match status" value="1"/>
</dbReference>
<dbReference type="PANTHER" id="PTHR23234:SF10">
    <property type="entry name" value="RIKEN CDNA 6720489N17 GENE-RELATED"/>
    <property type="match status" value="1"/>
</dbReference>
<evidence type="ECO:0000256" key="4">
    <source>
        <dbReference type="ARBA" id="ARBA00022771"/>
    </source>
</evidence>
<keyword evidence="9" id="KW-1185">Reference proteome</keyword>
<dbReference type="Gene3D" id="3.30.160.60">
    <property type="entry name" value="Classic Zinc Finger"/>
    <property type="match status" value="2"/>
</dbReference>
<dbReference type="InterPro" id="IPR050758">
    <property type="entry name" value="Znf_C2H2-type"/>
</dbReference>
<evidence type="ECO:0000256" key="3">
    <source>
        <dbReference type="ARBA" id="ARBA00022737"/>
    </source>
</evidence>
<keyword evidence="2" id="KW-0479">Metal-binding</keyword>
<keyword evidence="5" id="KW-0862">Zinc</keyword>
<evidence type="ECO:0000256" key="6">
    <source>
        <dbReference type="PROSITE-ProRule" id="PRU00042"/>
    </source>
</evidence>
<dbReference type="SMART" id="SM00355">
    <property type="entry name" value="ZnF_C2H2"/>
    <property type="match status" value="1"/>
</dbReference>